<dbReference type="GO" id="GO:0008270">
    <property type="term" value="F:zinc ion binding"/>
    <property type="evidence" value="ECO:0007669"/>
    <property type="project" value="UniProtKB-KW"/>
</dbReference>
<feature type="compositionally biased region" description="Polar residues" evidence="2">
    <location>
        <begin position="7"/>
        <end position="22"/>
    </location>
</feature>
<dbReference type="GeneID" id="108628091"/>
<proteinExistence type="predicted"/>
<evidence type="ECO:0000259" key="3">
    <source>
        <dbReference type="PROSITE" id="PS50158"/>
    </source>
</evidence>
<dbReference type="SMART" id="SM00343">
    <property type="entry name" value="ZnF_C2HC"/>
    <property type="match status" value="2"/>
</dbReference>
<feature type="compositionally biased region" description="Basic residues" evidence="2">
    <location>
        <begin position="93"/>
        <end position="102"/>
    </location>
</feature>
<feature type="compositionally biased region" description="Basic and acidic residues" evidence="2">
    <location>
        <begin position="636"/>
        <end position="652"/>
    </location>
</feature>
<feature type="compositionally biased region" description="Basic and acidic residues" evidence="2">
    <location>
        <begin position="118"/>
        <end position="129"/>
    </location>
</feature>
<keyword evidence="1" id="KW-0479">Metal-binding</keyword>
<feature type="compositionally biased region" description="Low complexity" evidence="2">
    <location>
        <begin position="318"/>
        <end position="328"/>
    </location>
</feature>
<dbReference type="KEGG" id="ccal:108628091"/>
<feature type="region of interest" description="Disordered" evidence="2">
    <location>
        <begin position="316"/>
        <end position="382"/>
    </location>
</feature>
<sequence>MFKAMLESQSYESVHSPRNSLARTPPGIVRPQPVDKTSMRDSDMEMNRSSQTSANESESGLKRKRQNQSMIEVEDNKDDKNVNSPPSGDTSLKKKKKRKTNSRKTSTSDEYSELSEIEDNKTSSEGHILQKEPTSALAVSLLECVKEIEKVRLTSGNLKGSYQKILKLTEGTIKSVCTEMANRIVNSPTKEIQALEKENYQLKKQIHDLQKRIGVMEKANPKPVADENIHTTTTNSHLTTNKVISDQLFPYISKEIANLGNSLKETMQNKITNLKEELFNAMITSSNAKTELSLAKDRSASKDYVIPIHPTTSKVDNINRPAIANNPPKRFQTKNLDKPNGSARKKKPAKGLSLVNTDTGFTTPVPNNIVPPTTVKRKTQRTRNSAAVVINKQEDCTLGYDEIIKEGKLKINISELGITDIRPRYSMTGGMILEIPGNEADDKATSLAEKMNTLFTGKGVRISCPRKMKEIIISGLDVSVNTEEITDAISSVTNSKEDIRIGKIHKNNRGAATVWVKCSEKIAVKLINMGRISIGWSKAKVIETEKRPIQCYRCWEFGHVRDNCNNKDKTDRSTWCYICGASNHSIQACQAPSPECCLCKERGFPANYRMGNKLCKTVEIYKNKQLKGKEKEIPDRRTNIRTQKESRVESATKSRKTTGDQPSANEVVVGSGDPTVDKIDTEIEIE</sequence>
<evidence type="ECO:0000313" key="4">
    <source>
        <dbReference type="Proteomes" id="UP000694925"/>
    </source>
</evidence>
<keyword evidence="4" id="KW-1185">Reference proteome</keyword>
<evidence type="ECO:0000256" key="1">
    <source>
        <dbReference type="PROSITE-ProRule" id="PRU00047"/>
    </source>
</evidence>
<feature type="region of interest" description="Disordered" evidence="2">
    <location>
        <begin position="636"/>
        <end position="686"/>
    </location>
</feature>
<dbReference type="Gene3D" id="4.10.60.10">
    <property type="entry name" value="Zinc finger, CCHC-type"/>
    <property type="match status" value="1"/>
</dbReference>
<dbReference type="AlphaFoldDB" id="A0AAJ7J6K5"/>
<dbReference type="RefSeq" id="XP_017885273.1">
    <property type="nucleotide sequence ID" value="XM_018029784.1"/>
</dbReference>
<keyword evidence="1" id="KW-0862">Zinc</keyword>
<dbReference type="SUPFAM" id="SSF57756">
    <property type="entry name" value="Retrovirus zinc finger-like domains"/>
    <property type="match status" value="1"/>
</dbReference>
<feature type="domain" description="CCHC-type" evidence="3">
    <location>
        <begin position="551"/>
        <end position="564"/>
    </location>
</feature>
<feature type="compositionally biased region" description="Low complexity" evidence="2">
    <location>
        <begin position="362"/>
        <end position="374"/>
    </location>
</feature>
<dbReference type="InterPro" id="IPR001878">
    <property type="entry name" value="Znf_CCHC"/>
</dbReference>
<protein>
    <submittedName>
        <fullName evidence="5">Uncharacterized protein LOC108628091</fullName>
    </submittedName>
</protein>
<feature type="compositionally biased region" description="Basic and acidic residues" evidence="2">
    <location>
        <begin position="37"/>
        <end position="46"/>
    </location>
</feature>
<accession>A0AAJ7J6K5</accession>
<reference evidence="5" key="1">
    <citation type="submission" date="2025-08" db="UniProtKB">
        <authorList>
            <consortium name="RefSeq"/>
        </authorList>
    </citation>
    <scope>IDENTIFICATION</scope>
    <source>
        <tissue evidence="5">Whole body</tissue>
    </source>
</reference>
<feature type="region of interest" description="Disordered" evidence="2">
    <location>
        <begin position="1"/>
        <end position="129"/>
    </location>
</feature>
<dbReference type="PROSITE" id="PS50158">
    <property type="entry name" value="ZF_CCHC"/>
    <property type="match status" value="1"/>
</dbReference>
<feature type="compositionally biased region" description="Polar residues" evidence="2">
    <location>
        <begin position="47"/>
        <end position="58"/>
    </location>
</feature>
<name>A0AAJ7J6K5_9HYME</name>
<dbReference type="Proteomes" id="UP000694925">
    <property type="component" value="Unplaced"/>
</dbReference>
<dbReference type="InterPro" id="IPR036875">
    <property type="entry name" value="Znf_CCHC_sf"/>
</dbReference>
<dbReference type="GO" id="GO:0003676">
    <property type="term" value="F:nucleic acid binding"/>
    <property type="evidence" value="ECO:0007669"/>
    <property type="project" value="InterPro"/>
</dbReference>
<feature type="compositionally biased region" description="Basic and acidic residues" evidence="2">
    <location>
        <begin position="675"/>
        <end position="686"/>
    </location>
</feature>
<evidence type="ECO:0000313" key="5">
    <source>
        <dbReference type="RefSeq" id="XP_017885273.1"/>
    </source>
</evidence>
<keyword evidence="1" id="KW-0863">Zinc-finger</keyword>
<gene>
    <name evidence="5" type="primary">LOC108628091</name>
</gene>
<evidence type="ECO:0000256" key="2">
    <source>
        <dbReference type="SAM" id="MobiDB-lite"/>
    </source>
</evidence>
<organism evidence="4 5">
    <name type="scientific">Ceratina calcarata</name>
    <dbReference type="NCBI Taxonomy" id="156304"/>
    <lineage>
        <taxon>Eukaryota</taxon>
        <taxon>Metazoa</taxon>
        <taxon>Ecdysozoa</taxon>
        <taxon>Arthropoda</taxon>
        <taxon>Hexapoda</taxon>
        <taxon>Insecta</taxon>
        <taxon>Pterygota</taxon>
        <taxon>Neoptera</taxon>
        <taxon>Endopterygota</taxon>
        <taxon>Hymenoptera</taxon>
        <taxon>Apocrita</taxon>
        <taxon>Aculeata</taxon>
        <taxon>Apoidea</taxon>
        <taxon>Anthophila</taxon>
        <taxon>Apidae</taxon>
        <taxon>Ceratina</taxon>
        <taxon>Zadontomerus</taxon>
    </lineage>
</organism>